<protein>
    <submittedName>
        <fullName evidence="1">Uncharacterized protein</fullName>
    </submittedName>
</protein>
<evidence type="ECO:0000313" key="2">
    <source>
        <dbReference type="Proteomes" id="UP000202763"/>
    </source>
</evidence>
<keyword evidence="2" id="KW-1185">Reference proteome</keyword>
<accession>A0A0H4IS53</accession>
<dbReference type="KEGG" id="vg:26796712"/>
<dbReference type="EMBL" id="KR534323">
    <property type="protein sequence ID" value="AKO61118.1"/>
    <property type="molecule type" value="Genomic_DNA"/>
</dbReference>
<dbReference type="GeneID" id="26796712"/>
<organism evidence="1 2">
    <name type="scientific">Pseudoalteromonas phage H101</name>
    <dbReference type="NCBI Taxonomy" id="1654919"/>
    <lineage>
        <taxon>Viruses</taxon>
        <taxon>Duplodnaviria</taxon>
        <taxon>Heunggongvirae</taxon>
        <taxon>Uroviricota</taxon>
        <taxon>Caudoviricetes</taxon>
        <taxon>Shandongvirus</taxon>
        <taxon>Shandongvirus H101</taxon>
    </lineage>
</organism>
<dbReference type="Proteomes" id="UP000202763">
    <property type="component" value="Segment"/>
</dbReference>
<evidence type="ECO:0000313" key="1">
    <source>
        <dbReference type="EMBL" id="AKO61118.1"/>
    </source>
</evidence>
<sequence length="100" mass="11269">MRCKASFCNGILSPTRQFKRILVPHKSGEEGKVTWVTLDGSVKGYPVVEEDLCSKCLSSVSSYSLDHDYLVNVLDESDEEDLNFNELGLDIPDIDYSENY</sequence>
<proteinExistence type="predicted"/>
<name>A0A0H4IS53_9CAUD</name>
<dbReference type="RefSeq" id="YP_009225651.1">
    <property type="nucleotide sequence ID" value="NC_029094.1"/>
</dbReference>
<reference evidence="1 2" key="1">
    <citation type="submission" date="2015-05" db="EMBL/GenBank/DDBJ databases">
        <authorList>
            <person name="Wang D.B."/>
            <person name="Wang M."/>
        </authorList>
    </citation>
    <scope>NUCLEOTIDE SEQUENCE [LARGE SCALE GENOMIC DNA]</scope>
</reference>